<sequence>MDRIESTLENPIRFLKRVVTSDGEEYLRFLFENPIEPNTWLIKDGSILDCIRILAWNDDRGILLDPKTNEREYELTFDQYVHEEFLNQIRISQILIFEKSKLNGFDQDLKLYTSLLYDLIDLHNTVDKSFELEFEDELNYAIDQIIKYALRKFKRIYPDIPAYRLAKKHFTRDRNSNITGFKLKAQRRNFPRPAFVQRLLDQSFVTRTKTKYITQFLQGQIPDKKINWHKEPHELKYFIDCLCNTDILESMPAQQWKYLTQIFTCQETELQKGWHRNHKLKNPSKKQSIDELCGMLLPQI</sequence>
<accession>A0A5K7S8G2</accession>
<dbReference type="EMBL" id="AP018694">
    <property type="protein sequence ID" value="BBE17841.1"/>
    <property type="molecule type" value="Genomic_DNA"/>
</dbReference>
<evidence type="ECO:0000313" key="1">
    <source>
        <dbReference type="EMBL" id="BBE17841.1"/>
    </source>
</evidence>
<dbReference type="Proteomes" id="UP001193389">
    <property type="component" value="Chromosome"/>
</dbReference>
<reference evidence="1" key="1">
    <citation type="journal article" date="2020" name="Int. J. Syst. Evol. Microbiol.">
        <title>Aquipluma nitroreducens gen. nov. sp. nov., a novel facultatively anaerobic bacterium isolated from a freshwater lake.</title>
        <authorList>
            <person name="Watanabe M."/>
            <person name="Kojima H."/>
            <person name="Fukui M."/>
        </authorList>
    </citation>
    <scope>NUCLEOTIDE SEQUENCE</scope>
    <source>
        <strain evidence="1">MeG22</strain>
    </source>
</reference>
<dbReference type="KEGG" id="anf:AQPE_2000"/>
<gene>
    <name evidence="1" type="ORF">AQPE_2000</name>
</gene>
<evidence type="ECO:0000313" key="2">
    <source>
        <dbReference type="Proteomes" id="UP001193389"/>
    </source>
</evidence>
<organism evidence="1 2">
    <name type="scientific">Aquipluma nitroreducens</name>
    <dbReference type="NCBI Taxonomy" id="2010828"/>
    <lineage>
        <taxon>Bacteria</taxon>
        <taxon>Pseudomonadati</taxon>
        <taxon>Bacteroidota</taxon>
        <taxon>Bacteroidia</taxon>
        <taxon>Marinilabiliales</taxon>
        <taxon>Prolixibacteraceae</taxon>
        <taxon>Aquipluma</taxon>
    </lineage>
</organism>
<keyword evidence="2" id="KW-1185">Reference proteome</keyword>
<name>A0A5K7S8G2_9BACT</name>
<protein>
    <submittedName>
        <fullName evidence="1">Uncharacterized protein</fullName>
    </submittedName>
</protein>
<proteinExistence type="predicted"/>
<dbReference type="AlphaFoldDB" id="A0A5K7S8G2"/>
<dbReference type="RefSeq" id="WP_318350803.1">
    <property type="nucleotide sequence ID" value="NZ_AP018694.1"/>
</dbReference>